<dbReference type="EMBL" id="FTPR01000001">
    <property type="protein sequence ID" value="SIT75148.1"/>
    <property type="molecule type" value="Genomic_DNA"/>
</dbReference>
<dbReference type="Proteomes" id="UP000186997">
    <property type="component" value="Unassembled WGS sequence"/>
</dbReference>
<accession>A0A1R3WCT2</accession>
<organism evidence="1 2">
    <name type="scientific">Yoonia rosea</name>
    <dbReference type="NCBI Taxonomy" id="287098"/>
    <lineage>
        <taxon>Bacteria</taxon>
        <taxon>Pseudomonadati</taxon>
        <taxon>Pseudomonadota</taxon>
        <taxon>Alphaproteobacteria</taxon>
        <taxon>Rhodobacterales</taxon>
        <taxon>Paracoccaceae</taxon>
        <taxon>Yoonia</taxon>
    </lineage>
</organism>
<keyword evidence="2" id="KW-1185">Reference proteome</keyword>
<reference evidence="2" key="1">
    <citation type="submission" date="2017-01" db="EMBL/GenBank/DDBJ databases">
        <authorList>
            <person name="Varghese N."/>
            <person name="Submissions S."/>
        </authorList>
    </citation>
    <scope>NUCLEOTIDE SEQUENCE [LARGE SCALE GENOMIC DNA]</scope>
    <source>
        <strain evidence="2">DSM 29591</strain>
    </source>
</reference>
<dbReference type="STRING" id="287098.SAMN05421665_0158"/>
<proteinExistence type="predicted"/>
<protein>
    <submittedName>
        <fullName evidence="1">Uncharacterized protein</fullName>
    </submittedName>
</protein>
<gene>
    <name evidence="1" type="ORF">SAMN05421665_0158</name>
</gene>
<evidence type="ECO:0000313" key="2">
    <source>
        <dbReference type="Proteomes" id="UP000186997"/>
    </source>
</evidence>
<dbReference type="AlphaFoldDB" id="A0A1R3WCT2"/>
<evidence type="ECO:0000313" key="1">
    <source>
        <dbReference type="EMBL" id="SIT75148.1"/>
    </source>
</evidence>
<name>A0A1R3WCT2_9RHOB</name>
<sequence length="29" mass="3323">MTVFIYQRLLASREEKKQGASSLALLGRR</sequence>